<dbReference type="Pfam" id="PF23756">
    <property type="entry name" value="Beta-prop_HPS5"/>
    <property type="match status" value="1"/>
</dbReference>
<evidence type="ECO:0000259" key="1">
    <source>
        <dbReference type="Pfam" id="PF23756"/>
    </source>
</evidence>
<dbReference type="EMBL" id="NCKU01001709">
    <property type="protein sequence ID" value="RWS11425.1"/>
    <property type="molecule type" value="Genomic_DNA"/>
</dbReference>
<dbReference type="AlphaFoldDB" id="A0A443R833"/>
<dbReference type="InterPro" id="IPR015943">
    <property type="entry name" value="WD40/YVTN_repeat-like_dom_sf"/>
</dbReference>
<dbReference type="GO" id="GO:0005737">
    <property type="term" value="C:cytoplasm"/>
    <property type="evidence" value="ECO:0007669"/>
    <property type="project" value="TreeGrafter"/>
</dbReference>
<keyword evidence="3" id="KW-1185">Reference proteome</keyword>
<dbReference type="InterPro" id="IPR056499">
    <property type="entry name" value="Beta-prop_HPS5-like"/>
</dbReference>
<dbReference type="PANTHER" id="PTHR23287">
    <property type="entry name" value="RUBY-EYE2-LIKE PROTEIN"/>
    <property type="match status" value="1"/>
</dbReference>
<protein>
    <recommendedName>
        <fullName evidence="1">HPS5-like beta-propeller domain-containing protein</fullName>
    </recommendedName>
</protein>
<organism evidence="2 3">
    <name type="scientific">Dinothrombium tinctorium</name>
    <dbReference type="NCBI Taxonomy" id="1965070"/>
    <lineage>
        <taxon>Eukaryota</taxon>
        <taxon>Metazoa</taxon>
        <taxon>Ecdysozoa</taxon>
        <taxon>Arthropoda</taxon>
        <taxon>Chelicerata</taxon>
        <taxon>Arachnida</taxon>
        <taxon>Acari</taxon>
        <taxon>Acariformes</taxon>
        <taxon>Trombidiformes</taxon>
        <taxon>Prostigmata</taxon>
        <taxon>Anystina</taxon>
        <taxon>Parasitengona</taxon>
        <taxon>Trombidioidea</taxon>
        <taxon>Trombidiidae</taxon>
        <taxon>Dinothrombium</taxon>
    </lineage>
</organism>
<dbReference type="InterPro" id="IPR036322">
    <property type="entry name" value="WD40_repeat_dom_sf"/>
</dbReference>
<accession>A0A443R833</accession>
<evidence type="ECO:0000313" key="2">
    <source>
        <dbReference type="EMBL" id="RWS11425.1"/>
    </source>
</evidence>
<dbReference type="Proteomes" id="UP000285301">
    <property type="component" value="Unassembled WGS sequence"/>
</dbReference>
<proteinExistence type="predicted"/>
<dbReference type="PANTHER" id="PTHR23287:SF18">
    <property type="entry name" value="BLOC-2 COMPLEX MEMBER HPS5"/>
    <property type="match status" value="1"/>
</dbReference>
<reference evidence="2 3" key="1">
    <citation type="journal article" date="2018" name="Gigascience">
        <title>Genomes of trombidid mites reveal novel predicted allergens and laterally-transferred genes associated with secondary metabolism.</title>
        <authorList>
            <person name="Dong X."/>
            <person name="Chaisiri K."/>
            <person name="Xia D."/>
            <person name="Armstrong S.D."/>
            <person name="Fang Y."/>
            <person name="Donnelly M.J."/>
            <person name="Kadowaki T."/>
            <person name="McGarry J.W."/>
            <person name="Darby A.C."/>
            <person name="Makepeace B.L."/>
        </authorList>
    </citation>
    <scope>NUCLEOTIDE SEQUENCE [LARGE SCALE GENOMIC DNA]</scope>
    <source>
        <strain evidence="2">UoL-WK</strain>
    </source>
</reference>
<dbReference type="Gene3D" id="2.130.10.10">
    <property type="entry name" value="YVTN repeat-like/Quinoprotein amine dehydrogenase"/>
    <property type="match status" value="1"/>
</dbReference>
<sequence length="794" mass="90878">MAEASEEQLTVAQLNDERLNGVLLSPVKNYSRVKYTCFAVCERFLACGSSSGGVYLFHRCENDALVYLYTIPSNEGKVTAVAFSVDDQNLLAVGTAKGSLFVIQLLGSNQWQYLYTALNFAQSAVTHLLWEAGADFKLFIADESYQVYFVNKITSLTNLLISPLPTLILKVDSRINQLDVASDYLVISTLNRSFIYDMKESSISQIGTKSRPVGEYGICFFPREISNGKVYKCIYTARPGARLWECDFQGSVHYTHQLKSNLPKTFLSSVLNAKESNLFKPQSLQSFSPTFQKLFYLNTDLNNFLVAYSSEPQSAIYIIDPVRAVIVLWTNIYDDIAEIHGVQRDIFLIHNKRGNGKDLTPSFTHLRILSLEEATLHLFTINEHVEALKFVSKNFIYFKRCLQKQSKLRELIKETLLQLTERGDDFANFSEVQHLLDSQMEDIQQEPDLKLNWDGDKEVEQIVSESVKQKEIEKEIEDETINRDQKREENKCESELDKKELMDENSECNKNPLSGTIEDRIQFLENKLKVSGYSRNVKCGDDCGFPKPGSHLHLNDVQLELQTLLKQILFEKDAIKEYLTVCHENGLWPLYLELLLTSELYETYLITSLSLGDLCFLNNSSFLDFLKTGNNWNLLFQKFSELKLDKKQKSISCLNCGKEHFNEVVSWEKLIEYVSKNTDAKECVNILKTSEAIPNEAIASSFCSSLIRSAIIVEYQSAFSREKLTQLSAYLSKREREQLPKTKHWAVSLKLSEQFCAKCQLNVGFVKQNLIVFKCKHVYHSSCCMDRSHCQQCH</sequence>
<gene>
    <name evidence="2" type="ORF">B4U79_17527</name>
</gene>
<comment type="caution">
    <text evidence="2">The sequence shown here is derived from an EMBL/GenBank/DDBJ whole genome shotgun (WGS) entry which is preliminary data.</text>
</comment>
<evidence type="ECO:0000313" key="3">
    <source>
        <dbReference type="Proteomes" id="UP000285301"/>
    </source>
</evidence>
<dbReference type="GO" id="GO:0048066">
    <property type="term" value="P:developmental pigmentation"/>
    <property type="evidence" value="ECO:0007669"/>
    <property type="project" value="TreeGrafter"/>
</dbReference>
<dbReference type="STRING" id="1965070.A0A443R833"/>
<name>A0A443R833_9ACAR</name>
<dbReference type="SUPFAM" id="SSF50978">
    <property type="entry name" value="WD40 repeat-like"/>
    <property type="match status" value="1"/>
</dbReference>
<feature type="domain" description="HPS5-like beta-propeller" evidence="1">
    <location>
        <begin position="22"/>
        <end position="351"/>
    </location>
</feature>
<dbReference type="OrthoDB" id="6506404at2759"/>